<dbReference type="EMBL" id="JAAHBZ010000003">
    <property type="protein sequence ID" value="NES27799.1"/>
    <property type="molecule type" value="Genomic_DNA"/>
</dbReference>
<sequence length="351" mass="39674">MRAQLLDAHRPSGMFDVVRRLTLLQNDPTAAVAPSADLVLWSRLGSSYAPAQLRDALDEQTLLELHGFVRPPEDLALYRAEMAEWPGRPPLRDWQEGLRDWVDANNGCRLDILARLRSDGPLPSRDLPDTCVVSWRSSGWTNNRNVTKMIDFLVQRGEVAAAGRRGADRLWDLAERVYPDEAVPYEEACRIRAARRLRALGIARPRAAESAFEPNDVGAVGEPAVVEGVKGQWRVDPELLDREFTGRTALLSPLDRLVFDRRRMTELFEYDYQLEMYKPAAKRRWGYWALPILHGDRLVGKLDATADRRGGVFRVDAIHQDVPFTGAMTTAVRQEIEELARWLGLKLAVAS</sequence>
<dbReference type="Proteomes" id="UP000477779">
    <property type="component" value="Unassembled WGS sequence"/>
</dbReference>
<dbReference type="EMBL" id="CP045309">
    <property type="protein sequence ID" value="QGL51324.1"/>
    <property type="molecule type" value="Genomic_DNA"/>
</dbReference>
<name>A0AAJ3DIH8_9ACTN</name>
<evidence type="ECO:0000313" key="4">
    <source>
        <dbReference type="Proteomes" id="UP000477779"/>
    </source>
</evidence>
<evidence type="ECO:0000313" key="3">
    <source>
        <dbReference type="Proteomes" id="UP000402241"/>
    </source>
</evidence>
<gene>
    <name evidence="1" type="ORF">G3561_09550</name>
    <name evidence="2" type="ORF">GCE86_10495</name>
</gene>
<reference evidence="2 3" key="1">
    <citation type="submission" date="2019-10" db="EMBL/GenBank/DDBJ databases">
        <title>Genome Sequence of Micromonospora terminaliae DSM 101760.</title>
        <authorList>
            <person name="Guo L."/>
        </authorList>
    </citation>
    <scope>NUCLEOTIDE SEQUENCE [LARGE SCALE GENOMIC DNA]</scope>
    <source>
        <strain evidence="2 3">DSM 101760</strain>
    </source>
</reference>
<dbReference type="InterPro" id="IPR009351">
    <property type="entry name" value="AlkZ-like"/>
</dbReference>
<organism evidence="1 4">
    <name type="scientific">Micromonospora terminaliae</name>
    <dbReference type="NCBI Taxonomy" id="1914461"/>
    <lineage>
        <taxon>Bacteria</taxon>
        <taxon>Bacillati</taxon>
        <taxon>Actinomycetota</taxon>
        <taxon>Actinomycetes</taxon>
        <taxon>Micromonosporales</taxon>
        <taxon>Micromonosporaceae</taxon>
        <taxon>Micromonospora</taxon>
    </lineage>
</organism>
<reference evidence="1 4" key="2">
    <citation type="submission" date="2020-02" db="EMBL/GenBank/DDBJ databases">
        <title>WGS of Micromonospora spp. isolated from hot spring.</title>
        <authorList>
            <person name="Thawai C."/>
        </authorList>
    </citation>
    <scope>NUCLEOTIDE SEQUENCE [LARGE SCALE GENOMIC DNA]</scope>
    <source>
        <strain evidence="1 4">TMS7</strain>
    </source>
</reference>
<dbReference type="PANTHER" id="PTHR30528:SF0">
    <property type="entry name" value="CYTOPLASMIC PROTEIN"/>
    <property type="match status" value="1"/>
</dbReference>
<dbReference type="AlphaFoldDB" id="A0AAJ3DIH8"/>
<evidence type="ECO:0000313" key="1">
    <source>
        <dbReference type="EMBL" id="NES27799.1"/>
    </source>
</evidence>
<evidence type="ECO:0000313" key="2">
    <source>
        <dbReference type="EMBL" id="QGL51324.1"/>
    </source>
</evidence>
<dbReference type="PANTHER" id="PTHR30528">
    <property type="entry name" value="CYTOPLASMIC PROTEIN"/>
    <property type="match status" value="1"/>
</dbReference>
<dbReference type="Proteomes" id="UP000402241">
    <property type="component" value="Chromosome"/>
</dbReference>
<keyword evidence="3" id="KW-1185">Reference proteome</keyword>
<proteinExistence type="predicted"/>
<protein>
    <submittedName>
        <fullName evidence="1">Winged helix-turn-helix domain-containing protein</fullName>
    </submittedName>
</protein>
<dbReference type="Pfam" id="PF06224">
    <property type="entry name" value="AlkZ-like"/>
    <property type="match status" value="1"/>
</dbReference>
<accession>A0AAJ3DIH8</accession>